<gene>
    <name evidence="1" type="ORF">KOW79_012151</name>
</gene>
<evidence type="ECO:0000313" key="2">
    <source>
        <dbReference type="Proteomes" id="UP000824219"/>
    </source>
</evidence>
<dbReference type="EMBL" id="JAHKSW010000014">
    <property type="protein sequence ID" value="KAG7324135.1"/>
    <property type="molecule type" value="Genomic_DNA"/>
</dbReference>
<dbReference type="AlphaFoldDB" id="A0A9D3NNC2"/>
<proteinExistence type="predicted"/>
<dbReference type="Proteomes" id="UP000824219">
    <property type="component" value="Linkage Group LG14"/>
</dbReference>
<accession>A0A9D3NNC2</accession>
<name>A0A9D3NNC2_9TELE</name>
<keyword evidence="2" id="KW-1185">Reference proteome</keyword>
<evidence type="ECO:0000313" key="1">
    <source>
        <dbReference type="EMBL" id="KAG7324135.1"/>
    </source>
</evidence>
<protein>
    <submittedName>
        <fullName evidence="1">Uncharacterized protein</fullName>
    </submittedName>
</protein>
<reference evidence="1 2" key="1">
    <citation type="submission" date="2021-06" db="EMBL/GenBank/DDBJ databases">
        <title>Chromosome-level genome assembly of the red-tail catfish (Hemibagrus wyckioides).</title>
        <authorList>
            <person name="Shao F."/>
        </authorList>
    </citation>
    <scope>NUCLEOTIDE SEQUENCE [LARGE SCALE GENOMIC DNA]</scope>
    <source>
        <strain evidence="1">EC202008001</strain>
        <tissue evidence="1">Blood</tissue>
    </source>
</reference>
<sequence length="67" mass="7856">MRSQKSRMRALEHGISLDIEIYTVVLTGISVCLKLDPVLHPQGFLRRWSLEMLRHTGKMHQETNWNP</sequence>
<organism evidence="1 2">
    <name type="scientific">Hemibagrus wyckioides</name>
    <dbReference type="NCBI Taxonomy" id="337641"/>
    <lineage>
        <taxon>Eukaryota</taxon>
        <taxon>Metazoa</taxon>
        <taxon>Chordata</taxon>
        <taxon>Craniata</taxon>
        <taxon>Vertebrata</taxon>
        <taxon>Euteleostomi</taxon>
        <taxon>Actinopterygii</taxon>
        <taxon>Neopterygii</taxon>
        <taxon>Teleostei</taxon>
        <taxon>Ostariophysi</taxon>
        <taxon>Siluriformes</taxon>
        <taxon>Bagridae</taxon>
        <taxon>Hemibagrus</taxon>
    </lineage>
</organism>
<comment type="caution">
    <text evidence="1">The sequence shown here is derived from an EMBL/GenBank/DDBJ whole genome shotgun (WGS) entry which is preliminary data.</text>
</comment>